<dbReference type="Gene3D" id="1.25.70.10">
    <property type="entry name" value="Transcription termination factor 3, mitochondrial"/>
    <property type="match status" value="1"/>
</dbReference>
<keyword evidence="3" id="KW-1185">Reference proteome</keyword>
<reference evidence="2 3" key="1">
    <citation type="journal article" date="2020" name="IScience">
        <title>Genome Sequencing of the Endangered Kingdonia uniflora (Circaeasteraceae, Ranunculales) Reveals Potential Mechanisms of Evolutionary Specialization.</title>
        <authorList>
            <person name="Sun Y."/>
            <person name="Deng T."/>
            <person name="Zhang A."/>
            <person name="Moore M.J."/>
            <person name="Landis J.B."/>
            <person name="Lin N."/>
            <person name="Zhang H."/>
            <person name="Zhang X."/>
            <person name="Huang J."/>
            <person name="Zhang X."/>
            <person name="Sun H."/>
            <person name="Wang H."/>
        </authorList>
    </citation>
    <scope>NUCLEOTIDE SEQUENCE [LARGE SCALE GENOMIC DNA]</scope>
    <source>
        <strain evidence="2">TB1705</strain>
        <tissue evidence="2">Leaf</tissue>
    </source>
</reference>
<dbReference type="Proteomes" id="UP000541444">
    <property type="component" value="Unassembled WGS sequence"/>
</dbReference>
<protein>
    <submittedName>
        <fullName evidence="2">Uncharacterized protein</fullName>
    </submittedName>
</protein>
<dbReference type="EMBL" id="JACGCM010001796">
    <property type="protein sequence ID" value="KAF6149368.1"/>
    <property type="molecule type" value="Genomic_DNA"/>
</dbReference>
<comment type="caution">
    <text evidence="2">The sequence shown here is derived from an EMBL/GenBank/DDBJ whole genome shotgun (WGS) entry which is preliminary data.</text>
</comment>
<proteinExistence type="predicted"/>
<organism evidence="2 3">
    <name type="scientific">Kingdonia uniflora</name>
    <dbReference type="NCBI Taxonomy" id="39325"/>
    <lineage>
        <taxon>Eukaryota</taxon>
        <taxon>Viridiplantae</taxon>
        <taxon>Streptophyta</taxon>
        <taxon>Embryophyta</taxon>
        <taxon>Tracheophyta</taxon>
        <taxon>Spermatophyta</taxon>
        <taxon>Magnoliopsida</taxon>
        <taxon>Ranunculales</taxon>
        <taxon>Circaeasteraceae</taxon>
        <taxon>Kingdonia</taxon>
    </lineage>
</organism>
<gene>
    <name evidence="2" type="ORF">GIB67_016906</name>
</gene>
<name>A0A7J7M3K8_9MAGN</name>
<accession>A0A7J7M3K8</accession>
<dbReference type="AlphaFoldDB" id="A0A7J7M3K8"/>
<sequence>MNKASIEAKFELYKSHGWYELDIIFAFRKFPGILEYSDQNIRATMSFLINEVGYKPKDIACIKAIVLKLQFGEAKAIQNDRKLDLNGIGVLHRADIGVYLRMKDDLRSGFGKFCFNFALFYKWVYGDLGFAAFEMIQALDDVSFISLKIIVADAEINETTVAEKKERKPPQNRARLGFDSSQSKDSEEAEALSVIRGMEAAHMIGIERALVLTDCRRIVRAYETRSKDLSWGALAVAPDAYFIIQLFGV</sequence>
<evidence type="ECO:0000313" key="2">
    <source>
        <dbReference type="EMBL" id="KAF6149368.1"/>
    </source>
</evidence>
<feature type="region of interest" description="Disordered" evidence="1">
    <location>
        <begin position="162"/>
        <end position="185"/>
    </location>
</feature>
<evidence type="ECO:0000256" key="1">
    <source>
        <dbReference type="SAM" id="MobiDB-lite"/>
    </source>
</evidence>
<dbReference type="OrthoDB" id="637682at2759"/>
<dbReference type="InterPro" id="IPR038538">
    <property type="entry name" value="MTERF_sf"/>
</dbReference>
<evidence type="ECO:0000313" key="3">
    <source>
        <dbReference type="Proteomes" id="UP000541444"/>
    </source>
</evidence>